<evidence type="ECO:0000313" key="2">
    <source>
        <dbReference type="Proteomes" id="UP000178912"/>
    </source>
</evidence>
<proteinExistence type="predicted"/>
<dbReference type="Proteomes" id="UP000178912">
    <property type="component" value="Unassembled WGS sequence"/>
</dbReference>
<sequence>MFTPDICTKIKHLAVDFDMWTTYEPLKANPLQKFTNLTDFTIGIYDAGCMTTEIWEPEWEKAD</sequence>
<dbReference type="OrthoDB" id="3528648at2759"/>
<organism evidence="1 2">
    <name type="scientific">Rhynchosporium agropyri</name>
    <dbReference type="NCBI Taxonomy" id="914238"/>
    <lineage>
        <taxon>Eukaryota</taxon>
        <taxon>Fungi</taxon>
        <taxon>Dikarya</taxon>
        <taxon>Ascomycota</taxon>
        <taxon>Pezizomycotina</taxon>
        <taxon>Leotiomycetes</taxon>
        <taxon>Helotiales</taxon>
        <taxon>Ploettnerulaceae</taxon>
        <taxon>Rhynchosporium</taxon>
    </lineage>
</organism>
<dbReference type="AlphaFoldDB" id="A0A1E1KIV0"/>
<dbReference type="EMBL" id="FJUX01000034">
    <property type="protein sequence ID" value="CZS97956.1"/>
    <property type="molecule type" value="Genomic_DNA"/>
</dbReference>
<reference evidence="2" key="1">
    <citation type="submission" date="2016-03" db="EMBL/GenBank/DDBJ databases">
        <authorList>
            <person name="Guldener U."/>
        </authorList>
    </citation>
    <scope>NUCLEOTIDE SEQUENCE [LARGE SCALE GENOMIC DNA]</scope>
    <source>
        <strain evidence="2">04CH-RAC-A.6.1</strain>
    </source>
</reference>
<accession>A0A1E1KIV0</accession>
<gene>
    <name evidence="1" type="ORF">RAG0_06840</name>
</gene>
<protein>
    <submittedName>
        <fullName evidence="1">Uncharacterized protein</fullName>
    </submittedName>
</protein>
<name>A0A1E1KIV0_9HELO</name>
<keyword evidence="2" id="KW-1185">Reference proteome</keyword>
<evidence type="ECO:0000313" key="1">
    <source>
        <dbReference type="EMBL" id="CZS97956.1"/>
    </source>
</evidence>